<evidence type="ECO:0000256" key="3">
    <source>
        <dbReference type="PIRNR" id="PIRNR001365"/>
    </source>
</evidence>
<dbReference type="Pfam" id="PF00701">
    <property type="entry name" value="DHDPS"/>
    <property type="match status" value="1"/>
</dbReference>
<name>A0A6L9UE43_9HYPH</name>
<evidence type="ECO:0000256" key="1">
    <source>
        <dbReference type="ARBA" id="ARBA00007592"/>
    </source>
</evidence>
<dbReference type="EMBL" id="WUEY01000020">
    <property type="protein sequence ID" value="NEI73631.1"/>
    <property type="molecule type" value="Genomic_DNA"/>
</dbReference>
<dbReference type="PIRSF" id="PIRSF001365">
    <property type="entry name" value="DHDPS"/>
    <property type="match status" value="1"/>
</dbReference>
<comment type="caution">
    <text evidence="4">The sequence shown here is derived from an EMBL/GenBank/DDBJ whole genome shotgun (WGS) entry which is preliminary data.</text>
</comment>
<dbReference type="SUPFAM" id="SSF51569">
    <property type="entry name" value="Aldolase"/>
    <property type="match status" value="1"/>
</dbReference>
<dbReference type="SMART" id="SM01130">
    <property type="entry name" value="DHDPS"/>
    <property type="match status" value="1"/>
</dbReference>
<keyword evidence="2 3" id="KW-0456">Lyase</keyword>
<dbReference type="InterPro" id="IPR002220">
    <property type="entry name" value="DapA-like"/>
</dbReference>
<reference evidence="4 5" key="1">
    <citation type="submission" date="2019-12" db="EMBL/GenBank/DDBJ databases">
        <title>Rhizobium genotypes associated with high levels of biological nitrogen fixation by grain legumes in a temperate-maritime cropping system.</title>
        <authorList>
            <person name="Maluk M."/>
            <person name="Francesc Ferrando Molina F."/>
            <person name="Lopez Del Egido L."/>
            <person name="Lafos M."/>
            <person name="Langarica-Fuentes A."/>
            <person name="Gebre Yohannes G."/>
            <person name="Young M.W."/>
            <person name="Martin P."/>
            <person name="Gantlett R."/>
            <person name="Kenicer G."/>
            <person name="Hawes C."/>
            <person name="Begg G.S."/>
            <person name="Quilliam R.S."/>
            <person name="Squire G.R."/>
            <person name="Poole P.S."/>
            <person name="Young P.W."/>
            <person name="Iannetta P.M."/>
            <person name="James E.K."/>
        </authorList>
    </citation>
    <scope>NUCLEOTIDE SEQUENCE [LARGE SCALE GENOMIC DNA]</scope>
    <source>
        <strain evidence="4 5">JHI1118</strain>
    </source>
</reference>
<evidence type="ECO:0000313" key="5">
    <source>
        <dbReference type="Proteomes" id="UP000483035"/>
    </source>
</evidence>
<dbReference type="InterPro" id="IPR013785">
    <property type="entry name" value="Aldolase_TIM"/>
</dbReference>
<gene>
    <name evidence="4" type="ORF">GR212_29185</name>
</gene>
<evidence type="ECO:0000313" key="4">
    <source>
        <dbReference type="EMBL" id="NEI73631.1"/>
    </source>
</evidence>
<dbReference type="CDD" id="cd00408">
    <property type="entry name" value="DHDPS-like"/>
    <property type="match status" value="1"/>
</dbReference>
<proteinExistence type="inferred from homology"/>
<dbReference type="Gene3D" id="3.20.20.70">
    <property type="entry name" value="Aldolase class I"/>
    <property type="match status" value="1"/>
</dbReference>
<dbReference type="GO" id="GO:0008840">
    <property type="term" value="F:4-hydroxy-tetrahydrodipicolinate synthase activity"/>
    <property type="evidence" value="ECO:0007669"/>
    <property type="project" value="TreeGrafter"/>
</dbReference>
<dbReference type="RefSeq" id="WP_163992137.1">
    <property type="nucleotide sequence ID" value="NZ_WUEY01000020.1"/>
</dbReference>
<dbReference type="PANTHER" id="PTHR12128:SF66">
    <property type="entry name" value="4-HYDROXY-2-OXOGLUTARATE ALDOLASE, MITOCHONDRIAL"/>
    <property type="match status" value="1"/>
</dbReference>
<evidence type="ECO:0000256" key="2">
    <source>
        <dbReference type="ARBA" id="ARBA00023239"/>
    </source>
</evidence>
<comment type="similarity">
    <text evidence="1 3">Belongs to the DapA family.</text>
</comment>
<accession>A0A6L9UE43</accession>
<organism evidence="4 5">
    <name type="scientific">Rhizobium lusitanum</name>
    <dbReference type="NCBI Taxonomy" id="293958"/>
    <lineage>
        <taxon>Bacteria</taxon>
        <taxon>Pseudomonadati</taxon>
        <taxon>Pseudomonadota</taxon>
        <taxon>Alphaproteobacteria</taxon>
        <taxon>Hyphomicrobiales</taxon>
        <taxon>Rhizobiaceae</taxon>
        <taxon>Rhizobium/Agrobacterium group</taxon>
        <taxon>Rhizobium</taxon>
    </lineage>
</organism>
<protein>
    <submittedName>
        <fullName evidence="4">Dihydrodipicolinate synthase family protein</fullName>
    </submittedName>
</protein>
<dbReference type="Proteomes" id="UP000483035">
    <property type="component" value="Unassembled WGS sequence"/>
</dbReference>
<sequence>MRSVKLGGVVPALLTPFFDDLSIDYASLRRLVDRCLEVQSVAALFGVGHAGEVAALTREERAEVTRVIAERVKGRVPVLAGVYTDSLTEAVAHAKDAKQAGADAVTVFPPPIFADGACASHEMPLLWHQTVAEQAEIPLVLFQFSPGGGLGYTPDTLRKLVALPYVVGIKEGSAGMVPYQLNVEICREANPPVPVLTSNNSSLLSSLAVGGEGVLSGSGSVIAAELGEMWKAVEQGDLFAAREVHEKLRPLTKCFYKAPFIDMHTRMKETLVLLGVLERATVRPPLLAIKDEERAALRSALELAGLLKA</sequence>
<dbReference type="AlphaFoldDB" id="A0A6L9UE43"/>
<dbReference type="PANTHER" id="PTHR12128">
    <property type="entry name" value="DIHYDRODIPICOLINATE SYNTHASE"/>
    <property type="match status" value="1"/>
</dbReference>